<evidence type="ECO:0000256" key="1">
    <source>
        <dbReference type="SAM" id="Phobius"/>
    </source>
</evidence>
<dbReference type="Proteomes" id="UP000245942">
    <property type="component" value="Unassembled WGS sequence"/>
</dbReference>
<feature type="transmembrane region" description="Helical" evidence="1">
    <location>
        <begin position="53"/>
        <end position="71"/>
    </location>
</feature>
<name>A0A316UFD2_9BASI</name>
<evidence type="ECO:0000313" key="3">
    <source>
        <dbReference type="Proteomes" id="UP000245942"/>
    </source>
</evidence>
<reference evidence="2 3" key="1">
    <citation type="journal article" date="2018" name="Mol. Biol. Evol.">
        <title>Broad Genomic Sampling Reveals a Smut Pathogenic Ancestry of the Fungal Clade Ustilaginomycotina.</title>
        <authorList>
            <person name="Kijpornyongpan T."/>
            <person name="Mondo S.J."/>
            <person name="Barry K."/>
            <person name="Sandor L."/>
            <person name="Lee J."/>
            <person name="Lipzen A."/>
            <person name="Pangilinan J."/>
            <person name="LaButti K."/>
            <person name="Hainaut M."/>
            <person name="Henrissat B."/>
            <person name="Grigoriev I.V."/>
            <person name="Spatafora J.W."/>
            <person name="Aime M.C."/>
        </authorList>
    </citation>
    <scope>NUCLEOTIDE SEQUENCE [LARGE SCALE GENOMIC DNA]</scope>
    <source>
        <strain evidence="2 3">MCA 4718</strain>
    </source>
</reference>
<proteinExistence type="predicted"/>
<keyword evidence="1" id="KW-1133">Transmembrane helix</keyword>
<dbReference type="GeneID" id="37013135"/>
<evidence type="ECO:0000313" key="2">
    <source>
        <dbReference type="EMBL" id="PWN23959.1"/>
    </source>
</evidence>
<dbReference type="AlphaFoldDB" id="A0A316UFD2"/>
<keyword evidence="1" id="KW-0812">Transmembrane</keyword>
<gene>
    <name evidence="2" type="ORF">BCV69DRAFT_279865</name>
</gene>
<protein>
    <submittedName>
        <fullName evidence="2">Uncharacterized protein</fullName>
    </submittedName>
</protein>
<dbReference type="RefSeq" id="XP_025351119.1">
    <property type="nucleotide sequence ID" value="XM_025491401.1"/>
</dbReference>
<sequence length="72" mass="7070">MTSLSSSSTSSVNLSTVSLDLITTPVSTTSVASTFSSNAAMQLAFGSQGALDTLAMGLIASIALMVGGIALL</sequence>
<dbReference type="EMBL" id="KZ819321">
    <property type="protein sequence ID" value="PWN23959.1"/>
    <property type="molecule type" value="Genomic_DNA"/>
</dbReference>
<accession>A0A316UFD2</accession>
<keyword evidence="3" id="KW-1185">Reference proteome</keyword>
<organism evidence="2 3">
    <name type="scientific">Pseudomicrostroma glucosiphilum</name>
    <dbReference type="NCBI Taxonomy" id="1684307"/>
    <lineage>
        <taxon>Eukaryota</taxon>
        <taxon>Fungi</taxon>
        <taxon>Dikarya</taxon>
        <taxon>Basidiomycota</taxon>
        <taxon>Ustilaginomycotina</taxon>
        <taxon>Exobasidiomycetes</taxon>
        <taxon>Microstromatales</taxon>
        <taxon>Microstromatales incertae sedis</taxon>
        <taxon>Pseudomicrostroma</taxon>
    </lineage>
</organism>
<keyword evidence="1" id="KW-0472">Membrane</keyword>